<sequence length="50" mass="5700">IVFVPIVTEREEPANLIVFSELKKAELKEEKVDKDELAESDRISKAKKVS</sequence>
<proteinExistence type="predicted"/>
<evidence type="ECO:0000313" key="1">
    <source>
        <dbReference type="EMBL" id="KKL07439.1"/>
    </source>
</evidence>
<dbReference type="EMBL" id="LAZR01043293">
    <property type="protein sequence ID" value="KKL07439.1"/>
    <property type="molecule type" value="Genomic_DNA"/>
</dbReference>
<dbReference type="AlphaFoldDB" id="A0A0F9ACY4"/>
<protein>
    <submittedName>
        <fullName evidence="1">Uncharacterized protein</fullName>
    </submittedName>
</protein>
<reference evidence="1" key="1">
    <citation type="journal article" date="2015" name="Nature">
        <title>Complex archaea that bridge the gap between prokaryotes and eukaryotes.</title>
        <authorList>
            <person name="Spang A."/>
            <person name="Saw J.H."/>
            <person name="Jorgensen S.L."/>
            <person name="Zaremba-Niedzwiedzka K."/>
            <person name="Martijn J."/>
            <person name="Lind A.E."/>
            <person name="van Eijk R."/>
            <person name="Schleper C."/>
            <person name="Guy L."/>
            <person name="Ettema T.J."/>
        </authorList>
    </citation>
    <scope>NUCLEOTIDE SEQUENCE</scope>
</reference>
<feature type="non-terminal residue" evidence="1">
    <location>
        <position position="1"/>
    </location>
</feature>
<gene>
    <name evidence="1" type="ORF">LCGC14_2586020</name>
</gene>
<accession>A0A0F9ACY4</accession>
<name>A0A0F9ACY4_9ZZZZ</name>
<comment type="caution">
    <text evidence="1">The sequence shown here is derived from an EMBL/GenBank/DDBJ whole genome shotgun (WGS) entry which is preliminary data.</text>
</comment>
<organism evidence="1">
    <name type="scientific">marine sediment metagenome</name>
    <dbReference type="NCBI Taxonomy" id="412755"/>
    <lineage>
        <taxon>unclassified sequences</taxon>
        <taxon>metagenomes</taxon>
        <taxon>ecological metagenomes</taxon>
    </lineage>
</organism>